<dbReference type="EMBL" id="CP007142">
    <property type="protein sequence ID" value="AJQ95285.1"/>
    <property type="molecule type" value="Genomic_DNA"/>
</dbReference>
<feature type="transmembrane region" description="Helical" evidence="1">
    <location>
        <begin position="12"/>
        <end position="29"/>
    </location>
</feature>
<name>A0A0C5V7A6_9GAMM</name>
<feature type="transmembrane region" description="Helical" evidence="1">
    <location>
        <begin position="253"/>
        <end position="275"/>
    </location>
</feature>
<keyword evidence="3" id="KW-1185">Reference proteome</keyword>
<feature type="transmembrane region" description="Helical" evidence="1">
    <location>
        <begin position="135"/>
        <end position="156"/>
    </location>
</feature>
<feature type="transmembrane region" description="Helical" evidence="1">
    <location>
        <begin position="70"/>
        <end position="88"/>
    </location>
</feature>
<feature type="transmembrane region" description="Helical" evidence="1">
    <location>
        <begin position="359"/>
        <end position="379"/>
    </location>
</feature>
<feature type="transmembrane region" description="Helical" evidence="1">
    <location>
        <begin position="229"/>
        <end position="246"/>
    </location>
</feature>
<evidence type="ECO:0000313" key="2">
    <source>
        <dbReference type="EMBL" id="AJQ95285.1"/>
    </source>
</evidence>
<feature type="transmembrane region" description="Helical" evidence="1">
    <location>
        <begin position="103"/>
        <end position="123"/>
    </location>
</feature>
<dbReference type="Proteomes" id="UP000032266">
    <property type="component" value="Chromosome"/>
</dbReference>
<dbReference type="PANTHER" id="PTHR37422">
    <property type="entry name" value="TEICHURONIC ACID BIOSYNTHESIS PROTEIN TUAE"/>
    <property type="match status" value="1"/>
</dbReference>
<dbReference type="PANTHER" id="PTHR37422:SF17">
    <property type="entry name" value="O-ANTIGEN LIGASE"/>
    <property type="match status" value="1"/>
</dbReference>
<feature type="transmembrane region" description="Helical" evidence="1">
    <location>
        <begin position="207"/>
        <end position="223"/>
    </location>
</feature>
<keyword evidence="1" id="KW-0812">Transmembrane</keyword>
<dbReference type="KEGG" id="gsn:YC6258_03249"/>
<evidence type="ECO:0000313" key="3">
    <source>
        <dbReference type="Proteomes" id="UP000032266"/>
    </source>
</evidence>
<keyword evidence="1" id="KW-1133">Transmembrane helix</keyword>
<evidence type="ECO:0000256" key="1">
    <source>
        <dbReference type="SAM" id="Phobius"/>
    </source>
</evidence>
<dbReference type="AlphaFoldDB" id="A0A0C5V7A6"/>
<feature type="transmembrane region" description="Helical" evidence="1">
    <location>
        <begin position="385"/>
        <end position="402"/>
    </location>
</feature>
<accession>A0A0C5V7A6</accession>
<dbReference type="InterPro" id="IPR051533">
    <property type="entry name" value="WaaL-like"/>
</dbReference>
<reference evidence="2 3" key="1">
    <citation type="submission" date="2014-01" db="EMBL/GenBank/DDBJ databases">
        <title>Full genme sequencing of cellulolytic bacterium Gynuella sunshinyii YC6258T gen. nov., sp. nov.</title>
        <authorList>
            <person name="Khan H."/>
            <person name="Chung E.J."/>
            <person name="Chung Y.R."/>
        </authorList>
    </citation>
    <scope>NUCLEOTIDE SEQUENCE [LARGE SCALE GENOMIC DNA]</scope>
    <source>
        <strain evidence="2 3">YC6258</strain>
    </source>
</reference>
<protein>
    <submittedName>
        <fullName evidence="2">Uncharacterized protein</fullName>
    </submittedName>
</protein>
<proteinExistence type="predicted"/>
<sequence>MYGCYKAKNALYLFCLLILCVVFFPRVIVSELPYSVSGLDFSIPLIVASLIFFGRAKLLFSALRFIEFKIYAFIVVLMLFFPFLSFLFSDSEPAFVRSLLQGIRHLSSIFIIAFLIFFYVYVLNNNLEKFIRIIFYFYVYGSLFYLIVSLNTIPALSPSSDLDGTTFSSIGMDLRFAGFSGSPTPFAVICFLYVWFIWSCEYIQKSFLFRGVATIAMVFLILLSLSKSAIVLTIFMLFLMLLISSYRRNRGKFWFRAPIYFCVFFSCMVFMFIVFKEQFLDLYDRAIISFYGRLDIYDRVIEQRLLAEDFMMIIGSGWKSYAVGAHNEVLEILIGFGLFAGLVIILLLYVVLPSVFLIYVRNINALIPIFFIFVSSLFQEIFLDPVVMIFFVTFLIIYRMNISNISCA</sequence>
<feature type="transmembrane region" description="Helical" evidence="1">
    <location>
        <begin position="332"/>
        <end position="352"/>
    </location>
</feature>
<feature type="transmembrane region" description="Helical" evidence="1">
    <location>
        <begin position="176"/>
        <end position="195"/>
    </location>
</feature>
<feature type="transmembrane region" description="Helical" evidence="1">
    <location>
        <begin position="41"/>
        <end position="58"/>
    </location>
</feature>
<organism evidence="2 3">
    <name type="scientific">Gynuella sunshinyii YC6258</name>
    <dbReference type="NCBI Taxonomy" id="1445510"/>
    <lineage>
        <taxon>Bacteria</taxon>
        <taxon>Pseudomonadati</taxon>
        <taxon>Pseudomonadota</taxon>
        <taxon>Gammaproteobacteria</taxon>
        <taxon>Oceanospirillales</taxon>
        <taxon>Saccharospirillaceae</taxon>
        <taxon>Gynuella</taxon>
    </lineage>
</organism>
<dbReference type="STRING" id="1445510.YC6258_03249"/>
<gene>
    <name evidence="2" type="ORF">YC6258_03249</name>
</gene>
<keyword evidence="1" id="KW-0472">Membrane</keyword>
<dbReference type="HOGENOM" id="CLU_673982_0_0_6"/>